<dbReference type="Proteomes" id="UP000199493">
    <property type="component" value="Unassembled WGS sequence"/>
</dbReference>
<keyword evidence="1" id="KW-0812">Transmembrane</keyword>
<evidence type="ECO:0000313" key="3">
    <source>
        <dbReference type="Proteomes" id="UP000199493"/>
    </source>
</evidence>
<feature type="transmembrane region" description="Helical" evidence="1">
    <location>
        <begin position="20"/>
        <end position="39"/>
    </location>
</feature>
<proteinExistence type="predicted"/>
<organism evidence="2 3">
    <name type="scientific">Vreelandella aquamarina</name>
    <dbReference type="NCBI Taxonomy" id="77097"/>
    <lineage>
        <taxon>Bacteria</taxon>
        <taxon>Pseudomonadati</taxon>
        <taxon>Pseudomonadota</taxon>
        <taxon>Gammaproteobacteria</taxon>
        <taxon>Oceanospirillales</taxon>
        <taxon>Halomonadaceae</taxon>
        <taxon>Vreelandella</taxon>
    </lineage>
</organism>
<reference evidence="2 3" key="1">
    <citation type="submission" date="2016-10" db="EMBL/GenBank/DDBJ databases">
        <authorList>
            <person name="de Groot N.N."/>
        </authorList>
    </citation>
    <scope>NUCLEOTIDE SEQUENCE [LARGE SCALE GENOMIC DNA]</scope>
    <source>
        <strain evidence="2 3">558</strain>
    </source>
</reference>
<protein>
    <submittedName>
        <fullName evidence="2">Uncharacterized protein</fullName>
    </submittedName>
</protein>
<keyword evidence="1" id="KW-1133">Transmembrane helix</keyword>
<dbReference type="STRING" id="77097.SAMN04490369_102148"/>
<sequence length="87" mass="9171">MTPQPEPWAPVVPFAQQASLFLLVLLGPFLGIAFTFLQFAFGLLGFAFDCGFAAAGGLTGGFFSFPGGSFQRSPSLKITSTTFRAGE</sequence>
<dbReference type="AlphaFoldDB" id="A0A1H8IX51"/>
<keyword evidence="1" id="KW-0472">Membrane</keyword>
<evidence type="ECO:0000313" key="2">
    <source>
        <dbReference type="EMBL" id="SEN72517.1"/>
    </source>
</evidence>
<evidence type="ECO:0000256" key="1">
    <source>
        <dbReference type="SAM" id="Phobius"/>
    </source>
</evidence>
<name>A0A1H8IX51_9GAMM</name>
<feature type="transmembrane region" description="Helical" evidence="1">
    <location>
        <begin position="46"/>
        <end position="65"/>
    </location>
</feature>
<gene>
    <name evidence="2" type="ORF">SAMN04490369_102148</name>
</gene>
<accession>A0A1H8IX51</accession>
<dbReference type="EMBL" id="FODB01000021">
    <property type="protein sequence ID" value="SEN72517.1"/>
    <property type="molecule type" value="Genomic_DNA"/>
</dbReference>